<sequence length="118" mass="14366">MLLILWNEKNPIFGIEEHIHREPIICPRKTPKSRFLPDYCFERFTHTSDKYGKVARATQQTGFRRVKRGYKQLRLREEMAKEMREPTDPYFPYQWYLVSAIHCLSIFETLFPYPFFMP</sequence>
<proteinExistence type="predicted"/>
<dbReference type="EMBL" id="BPLR01014728">
    <property type="protein sequence ID" value="GIY70845.1"/>
    <property type="molecule type" value="Genomic_DNA"/>
</dbReference>
<gene>
    <name evidence="1" type="ORF">CEXT_549281</name>
</gene>
<comment type="caution">
    <text evidence="1">The sequence shown here is derived from an EMBL/GenBank/DDBJ whole genome shotgun (WGS) entry which is preliminary data.</text>
</comment>
<accession>A0AAV4VN73</accession>
<keyword evidence="2" id="KW-1185">Reference proteome</keyword>
<reference evidence="1 2" key="1">
    <citation type="submission" date="2021-06" db="EMBL/GenBank/DDBJ databases">
        <title>Caerostris extrusa draft genome.</title>
        <authorList>
            <person name="Kono N."/>
            <person name="Arakawa K."/>
        </authorList>
    </citation>
    <scope>NUCLEOTIDE SEQUENCE [LARGE SCALE GENOMIC DNA]</scope>
</reference>
<organism evidence="1 2">
    <name type="scientific">Caerostris extrusa</name>
    <name type="common">Bark spider</name>
    <name type="synonym">Caerostris bankana</name>
    <dbReference type="NCBI Taxonomy" id="172846"/>
    <lineage>
        <taxon>Eukaryota</taxon>
        <taxon>Metazoa</taxon>
        <taxon>Ecdysozoa</taxon>
        <taxon>Arthropoda</taxon>
        <taxon>Chelicerata</taxon>
        <taxon>Arachnida</taxon>
        <taxon>Araneae</taxon>
        <taxon>Araneomorphae</taxon>
        <taxon>Entelegynae</taxon>
        <taxon>Araneoidea</taxon>
        <taxon>Araneidae</taxon>
        <taxon>Caerostris</taxon>
    </lineage>
</organism>
<dbReference type="Proteomes" id="UP001054945">
    <property type="component" value="Unassembled WGS sequence"/>
</dbReference>
<evidence type="ECO:0000313" key="2">
    <source>
        <dbReference type="Proteomes" id="UP001054945"/>
    </source>
</evidence>
<name>A0AAV4VN73_CAEEX</name>
<evidence type="ECO:0000313" key="1">
    <source>
        <dbReference type="EMBL" id="GIY70845.1"/>
    </source>
</evidence>
<protein>
    <submittedName>
        <fullName evidence="1">Uncharacterized protein</fullName>
    </submittedName>
</protein>
<dbReference type="AlphaFoldDB" id="A0AAV4VN73"/>